<evidence type="ECO:0000313" key="1">
    <source>
        <dbReference type="EMBL" id="TBN17474.1"/>
    </source>
</evidence>
<evidence type="ECO:0000313" key="2">
    <source>
        <dbReference type="Proteomes" id="UP000292372"/>
    </source>
</evidence>
<comment type="caution">
    <text evidence="1">The sequence shown here is derived from an EMBL/GenBank/DDBJ whole genome shotgun (WGS) entry which is preliminary data.</text>
</comment>
<accession>A0A4Q9FQ86</accession>
<organism evidence="1 2">
    <name type="scientific">Hyunsoonleella pacifica</name>
    <dbReference type="NCBI Taxonomy" id="1080224"/>
    <lineage>
        <taxon>Bacteria</taxon>
        <taxon>Pseudomonadati</taxon>
        <taxon>Bacteroidota</taxon>
        <taxon>Flavobacteriia</taxon>
        <taxon>Flavobacteriales</taxon>
        <taxon>Flavobacteriaceae</taxon>
    </lineage>
</organism>
<proteinExistence type="predicted"/>
<dbReference type="Proteomes" id="UP000292372">
    <property type="component" value="Unassembled WGS sequence"/>
</dbReference>
<keyword evidence="2" id="KW-1185">Reference proteome</keyword>
<protein>
    <recommendedName>
        <fullName evidence="3">GH18 domain-containing protein</fullName>
    </recommendedName>
</protein>
<gene>
    <name evidence="1" type="ORF">EYD46_03925</name>
</gene>
<name>A0A4Q9FQ86_9FLAO</name>
<dbReference type="EMBL" id="SIRS01000002">
    <property type="protein sequence ID" value="TBN17474.1"/>
    <property type="molecule type" value="Genomic_DNA"/>
</dbReference>
<dbReference type="Gene3D" id="3.20.20.80">
    <property type="entry name" value="Glycosidases"/>
    <property type="match status" value="1"/>
</dbReference>
<reference evidence="1 2" key="1">
    <citation type="journal article" date="2015" name="Int. J. Syst. Evol. Microbiol.">
        <title>Hyunsoonleella pacifica sp. nov., isolated from seawater of South Pacific Gyre.</title>
        <authorList>
            <person name="Gao X."/>
            <person name="Zhang Z."/>
            <person name="Dai X."/>
            <person name="Zhang X.H."/>
        </authorList>
    </citation>
    <scope>NUCLEOTIDE SEQUENCE [LARGE SCALE GENOMIC DNA]</scope>
    <source>
        <strain evidence="1 2">SW033</strain>
    </source>
</reference>
<evidence type="ECO:0008006" key="3">
    <source>
        <dbReference type="Google" id="ProtNLM"/>
    </source>
</evidence>
<dbReference type="InterPro" id="IPR017853">
    <property type="entry name" value="GH"/>
</dbReference>
<dbReference type="AlphaFoldDB" id="A0A4Q9FQ86"/>
<dbReference type="SUPFAM" id="SSF51445">
    <property type="entry name" value="(Trans)glycosidases"/>
    <property type="match status" value="1"/>
</dbReference>
<dbReference type="RefSeq" id="WP_130935766.1">
    <property type="nucleotide sequence ID" value="NZ_BMEE01000001.1"/>
</dbReference>
<sequence>MSSIKQTIAMYSRNAYPSNEVTKYSSYYEDTSINSLIISGPNGYKGGIVYNDPTSPMFDSNGAYVGDSDWISVLFEFTSKNNISDVYFSLGDSAIEALAAMSSTALSSVMLWLKTNGLTGIDMDNEQEIATSEKVKTVTLAAIKAGLKLTAAPYYLEGWEEWYQYVSKYSGVVERFHLQCYDGGYGNDPSVWIEKFPSIPIVPGVESINSSGALGQYTPSETKMKYEDWQNKSQNRLAGGFIWQFFFFINTPGNGYKVKQYAQAISDGLKDQISN</sequence>
<dbReference type="OrthoDB" id="1089471at2"/>